<dbReference type="AlphaFoldDB" id="A0A3Q3JUB7"/>
<evidence type="ECO:0000313" key="3">
    <source>
        <dbReference type="Proteomes" id="UP000261600"/>
    </source>
</evidence>
<sequence length="76" mass="8349">MALTAVLDPQTSLLTPLAYPPRSCSATARSPSPRRDPPNLEPDTFDVVLTGKTLLSLFLWIASGVVTRAWHVWLTM</sequence>
<name>A0A3Q3JUB7_MONAL</name>
<keyword evidence="3" id="KW-1185">Reference proteome</keyword>
<feature type="region of interest" description="Disordered" evidence="1">
    <location>
        <begin position="18"/>
        <end position="41"/>
    </location>
</feature>
<dbReference type="Proteomes" id="UP000261600">
    <property type="component" value="Unplaced"/>
</dbReference>
<protein>
    <submittedName>
        <fullName evidence="2">Uncharacterized protein</fullName>
    </submittedName>
</protein>
<accession>A0A3Q3JUB7</accession>
<dbReference type="Ensembl" id="ENSMALT00000024088.1">
    <property type="protein sequence ID" value="ENSMALP00000023639.1"/>
    <property type="gene ID" value="ENSMALG00000016481.1"/>
</dbReference>
<evidence type="ECO:0000256" key="1">
    <source>
        <dbReference type="SAM" id="MobiDB-lite"/>
    </source>
</evidence>
<organism evidence="2 3">
    <name type="scientific">Monopterus albus</name>
    <name type="common">Swamp eel</name>
    <dbReference type="NCBI Taxonomy" id="43700"/>
    <lineage>
        <taxon>Eukaryota</taxon>
        <taxon>Metazoa</taxon>
        <taxon>Chordata</taxon>
        <taxon>Craniata</taxon>
        <taxon>Vertebrata</taxon>
        <taxon>Euteleostomi</taxon>
        <taxon>Actinopterygii</taxon>
        <taxon>Neopterygii</taxon>
        <taxon>Teleostei</taxon>
        <taxon>Neoteleostei</taxon>
        <taxon>Acanthomorphata</taxon>
        <taxon>Anabantaria</taxon>
        <taxon>Synbranchiformes</taxon>
        <taxon>Synbranchidae</taxon>
        <taxon>Monopterus</taxon>
    </lineage>
</organism>
<reference evidence="2" key="2">
    <citation type="submission" date="2025-09" db="UniProtKB">
        <authorList>
            <consortium name="Ensembl"/>
        </authorList>
    </citation>
    <scope>IDENTIFICATION</scope>
</reference>
<proteinExistence type="predicted"/>
<reference evidence="2" key="1">
    <citation type="submission" date="2025-08" db="UniProtKB">
        <authorList>
            <consortium name="Ensembl"/>
        </authorList>
    </citation>
    <scope>IDENTIFICATION</scope>
</reference>
<evidence type="ECO:0000313" key="2">
    <source>
        <dbReference type="Ensembl" id="ENSMALP00000023639.1"/>
    </source>
</evidence>